<protein>
    <submittedName>
        <fullName evidence="1">Uncharacterized protein</fullName>
    </submittedName>
</protein>
<accession>I3X502</accession>
<dbReference type="EMBL" id="CP003563">
    <property type="protein sequence ID" value="AFL50958.1"/>
    <property type="molecule type" value="Genomic_DNA"/>
</dbReference>
<evidence type="ECO:0000313" key="1">
    <source>
        <dbReference type="EMBL" id="AFL50958.1"/>
    </source>
</evidence>
<dbReference type="KEGG" id="sfd:USDA257_c23810"/>
<evidence type="ECO:0000313" key="2">
    <source>
        <dbReference type="Proteomes" id="UP000006180"/>
    </source>
</evidence>
<dbReference type="HOGENOM" id="CLU_3205325_0_0_5"/>
<dbReference type="PATRIC" id="fig|1185652.3.peg.2463"/>
<organism evidence="1 2">
    <name type="scientific">Sinorhizobium fredii (strain USDA 257)</name>
    <dbReference type="NCBI Taxonomy" id="1185652"/>
    <lineage>
        <taxon>Bacteria</taxon>
        <taxon>Pseudomonadati</taxon>
        <taxon>Pseudomonadota</taxon>
        <taxon>Alphaproteobacteria</taxon>
        <taxon>Hyphomicrobiales</taxon>
        <taxon>Rhizobiaceae</taxon>
        <taxon>Sinorhizobium/Ensifer group</taxon>
        <taxon>Sinorhizobium</taxon>
    </lineage>
</organism>
<proteinExistence type="predicted"/>
<reference evidence="1 2" key="1">
    <citation type="journal article" date="2012" name="J. Bacteriol.">
        <title>Complete genome sequence of the broad-host-range strain Sinorhizobium fredii USDA257.</title>
        <authorList>
            <person name="Schuldes J."/>
            <person name="Rodriguez Orbegoso M."/>
            <person name="Schmeisser C."/>
            <person name="Krishnan H.B."/>
            <person name="Daniel R."/>
            <person name="Streit W.R."/>
        </authorList>
    </citation>
    <scope>NUCLEOTIDE SEQUENCE [LARGE SCALE GENOMIC DNA]</scope>
    <source>
        <strain evidence="1 2">USDA 257</strain>
    </source>
</reference>
<sequence length="45" mass="5167">MLTHHRLNLLPIRRLNQCFRTVSSLTFSTLSVGSGQPGRREARKM</sequence>
<name>I3X502_SINF2</name>
<dbReference type="Proteomes" id="UP000006180">
    <property type="component" value="Chromosome"/>
</dbReference>
<dbReference type="AlphaFoldDB" id="I3X502"/>
<gene>
    <name evidence="1" type="ORF">USDA257_c23810</name>
</gene>